<dbReference type="Gene3D" id="3.40.50.12780">
    <property type="entry name" value="N-terminal domain of ligase-like"/>
    <property type="match status" value="1"/>
</dbReference>
<sequence length="108" mass="11644">MIGSGRGLAEFITWQTDTFGIGPGDRCTCLTPPTFDVFLRDALTPLSSGATLVLPGDDDVRDPAAFLAAESITVCHVVPSLAARWLRRAQGTWESLRLAFFTGEPLYA</sequence>
<keyword evidence="5" id="KW-1185">Reference proteome</keyword>
<evidence type="ECO:0000313" key="4">
    <source>
        <dbReference type="EMBL" id="MBI8999886.1"/>
    </source>
</evidence>
<reference evidence="4 5" key="1">
    <citation type="submission" date="2020-12" db="EMBL/GenBank/DDBJ databases">
        <title>Genome public.</title>
        <authorList>
            <person name="Sun Q."/>
        </authorList>
    </citation>
    <scope>NUCLEOTIDE SEQUENCE [LARGE SCALE GENOMIC DNA]</scope>
    <source>
        <strain evidence="4 5">CCM 8864</strain>
    </source>
</reference>
<name>A0ABS0VU39_9CORY</name>
<dbReference type="RefSeq" id="WP_198735788.1">
    <property type="nucleotide sequence ID" value="NZ_JBHSCG010000008.1"/>
</dbReference>
<evidence type="ECO:0000256" key="2">
    <source>
        <dbReference type="ARBA" id="ARBA00022553"/>
    </source>
</evidence>
<dbReference type="SUPFAM" id="SSF56801">
    <property type="entry name" value="Acetyl-CoA synthetase-like"/>
    <property type="match status" value="1"/>
</dbReference>
<dbReference type="PANTHER" id="PTHR44845:SF6">
    <property type="entry name" value="BETA-ALANINE-ACTIVATING ENZYME"/>
    <property type="match status" value="1"/>
</dbReference>
<dbReference type="EMBL" id="JAEIOT010000005">
    <property type="protein sequence ID" value="MBI8999886.1"/>
    <property type="molecule type" value="Genomic_DNA"/>
</dbReference>
<dbReference type="InterPro" id="IPR042099">
    <property type="entry name" value="ANL_N_sf"/>
</dbReference>
<feature type="domain" description="AMP-dependent synthetase/ligase" evidence="3">
    <location>
        <begin position="13"/>
        <end position="106"/>
    </location>
</feature>
<proteinExistence type="predicted"/>
<evidence type="ECO:0000313" key="5">
    <source>
        <dbReference type="Proteomes" id="UP000625574"/>
    </source>
</evidence>
<accession>A0ABS0VU39</accession>
<organism evidence="4 5">
    <name type="scientific">Corynebacterium marambiense</name>
    <dbReference type="NCBI Taxonomy" id="2765364"/>
    <lineage>
        <taxon>Bacteria</taxon>
        <taxon>Bacillati</taxon>
        <taxon>Actinomycetota</taxon>
        <taxon>Actinomycetes</taxon>
        <taxon>Mycobacteriales</taxon>
        <taxon>Corynebacteriaceae</taxon>
        <taxon>Corynebacterium</taxon>
    </lineage>
</organism>
<evidence type="ECO:0000259" key="3">
    <source>
        <dbReference type="Pfam" id="PF00501"/>
    </source>
</evidence>
<dbReference type="InterPro" id="IPR000873">
    <property type="entry name" value="AMP-dep_synth/lig_dom"/>
</dbReference>
<dbReference type="PANTHER" id="PTHR44845">
    <property type="entry name" value="CARRIER DOMAIN-CONTAINING PROTEIN"/>
    <property type="match status" value="1"/>
</dbReference>
<dbReference type="Proteomes" id="UP000625574">
    <property type="component" value="Unassembled WGS sequence"/>
</dbReference>
<protein>
    <submittedName>
        <fullName evidence="4">AMP-binding protein</fullName>
    </submittedName>
</protein>
<keyword evidence="1" id="KW-0596">Phosphopantetheine</keyword>
<keyword evidence="2" id="KW-0597">Phosphoprotein</keyword>
<dbReference type="Pfam" id="PF00501">
    <property type="entry name" value="AMP-binding"/>
    <property type="match status" value="1"/>
</dbReference>
<comment type="caution">
    <text evidence="4">The sequence shown here is derived from an EMBL/GenBank/DDBJ whole genome shotgun (WGS) entry which is preliminary data.</text>
</comment>
<evidence type="ECO:0000256" key="1">
    <source>
        <dbReference type="ARBA" id="ARBA00022450"/>
    </source>
</evidence>
<gene>
    <name evidence="4" type="ORF">JDV76_02710</name>
</gene>